<keyword evidence="6 9" id="KW-0418">Kinase</keyword>
<dbReference type="InterPro" id="IPR006204">
    <property type="entry name" value="GHMP_kinase_N_dom"/>
</dbReference>
<evidence type="ECO:0000313" key="13">
    <source>
        <dbReference type="Proteomes" id="UP000318307"/>
    </source>
</evidence>
<keyword evidence="9" id="KW-0414">Isoprene biosynthesis</keyword>
<dbReference type="Gene3D" id="3.30.70.890">
    <property type="entry name" value="GHMP kinase, C-terminal domain"/>
    <property type="match status" value="1"/>
</dbReference>
<comment type="caution">
    <text evidence="12">The sequence shown here is derived from an EMBL/GenBank/DDBJ whole genome shotgun (WGS) entry which is preliminary data.</text>
</comment>
<feature type="domain" description="GHMP kinase N-terminal" evidence="10">
    <location>
        <begin position="70"/>
        <end position="148"/>
    </location>
</feature>
<keyword evidence="13" id="KW-1185">Reference proteome</keyword>
<protein>
    <recommendedName>
        <fullName evidence="3 9">4-diphosphocytidyl-2-C-methyl-D-erythritol kinase</fullName>
        <shortName evidence="9">CMK</shortName>
        <ecNumber evidence="2 9">2.7.1.148</ecNumber>
    </recommendedName>
    <alternativeName>
        <fullName evidence="8 9">4-(cytidine-5'-diphospho)-2-C-methyl-D-erythritol kinase</fullName>
    </alternativeName>
</protein>
<feature type="active site" evidence="9">
    <location>
        <position position="140"/>
    </location>
</feature>
<dbReference type="Gene3D" id="3.30.230.10">
    <property type="match status" value="1"/>
</dbReference>
<dbReference type="InterPro" id="IPR036554">
    <property type="entry name" value="GHMP_kinase_C_sf"/>
</dbReference>
<feature type="binding site" evidence="9">
    <location>
        <begin position="98"/>
        <end position="108"/>
    </location>
    <ligand>
        <name>ATP</name>
        <dbReference type="ChEBI" id="CHEBI:30616"/>
    </ligand>
</feature>
<dbReference type="PIRSF" id="PIRSF010376">
    <property type="entry name" value="IspE"/>
    <property type="match status" value="1"/>
</dbReference>
<sequence length="287" mass="31068">MDFMPRHIKAPAKVNLILRIRGKRADGYHELQSLMCPIELFDGLWLSPGRPGIRIRVKNGKGLVPENGENLAVRAAALFYGAAEIPAALDVEMEKNIPVAAGLGGGSSDAAAVLMGLNAVYGHPLSPPELFRLASGLGADVPFFLMQGAAWAEGIGDQLESFRKIQPLPMVLVNPNVALSTAAVYKNLKWGLTKEGIKTKKPHFEETLMDPVPWLFNDLEPVAVSMCQEVARIREAVLETGASGVLMSGSGPTVFGLFKDQRAAGEARSFLSENFRHWRVVGTQLMP</sequence>
<dbReference type="PANTHER" id="PTHR43527:SF2">
    <property type="entry name" value="4-DIPHOSPHOCYTIDYL-2-C-METHYL-D-ERYTHRITOL KINASE, CHLOROPLASTIC"/>
    <property type="match status" value="1"/>
</dbReference>
<dbReference type="PANTHER" id="PTHR43527">
    <property type="entry name" value="4-DIPHOSPHOCYTIDYL-2-C-METHYL-D-ERYTHRITOL KINASE, CHLOROPLASTIC"/>
    <property type="match status" value="1"/>
</dbReference>
<dbReference type="GO" id="GO:0005524">
    <property type="term" value="F:ATP binding"/>
    <property type="evidence" value="ECO:0007669"/>
    <property type="project" value="UniProtKB-UniRule"/>
</dbReference>
<comment type="catalytic activity">
    <reaction evidence="9">
        <text>4-CDP-2-C-methyl-D-erythritol + ATP = 4-CDP-2-C-methyl-D-erythritol 2-phosphate + ADP + H(+)</text>
        <dbReference type="Rhea" id="RHEA:18437"/>
        <dbReference type="ChEBI" id="CHEBI:15378"/>
        <dbReference type="ChEBI" id="CHEBI:30616"/>
        <dbReference type="ChEBI" id="CHEBI:57823"/>
        <dbReference type="ChEBI" id="CHEBI:57919"/>
        <dbReference type="ChEBI" id="CHEBI:456216"/>
        <dbReference type="EC" id="2.7.1.148"/>
    </reaction>
</comment>
<evidence type="ECO:0000256" key="7">
    <source>
        <dbReference type="ARBA" id="ARBA00022840"/>
    </source>
</evidence>
<dbReference type="SUPFAM" id="SSF54211">
    <property type="entry name" value="Ribosomal protein S5 domain 2-like"/>
    <property type="match status" value="1"/>
</dbReference>
<dbReference type="NCBIfam" id="TIGR00154">
    <property type="entry name" value="ispE"/>
    <property type="match status" value="1"/>
</dbReference>
<dbReference type="InterPro" id="IPR013750">
    <property type="entry name" value="GHMP_kinase_C_dom"/>
</dbReference>
<reference evidence="12 13" key="1">
    <citation type="submission" date="2019-07" db="EMBL/GenBank/DDBJ databases">
        <title>Genome sequencing of 100 strains of the haloalkaliphilic chemolithoautotrophic sulfur-oxidizing bacterium Thioalkalivibrio.</title>
        <authorList>
            <person name="Muyzer G."/>
        </authorList>
    </citation>
    <scope>NUCLEOTIDE SEQUENCE [LARGE SCALE GENOMIC DNA]</scope>
    <source>
        <strain evidence="12 13">ASO4-4</strain>
    </source>
</reference>
<dbReference type="GO" id="GO:0019288">
    <property type="term" value="P:isopentenyl diphosphate biosynthetic process, methylerythritol 4-phosphate pathway"/>
    <property type="evidence" value="ECO:0007669"/>
    <property type="project" value="UniProtKB-UniRule"/>
</dbReference>
<dbReference type="GO" id="GO:0050515">
    <property type="term" value="F:4-(cytidine 5'-diphospho)-2-C-methyl-D-erythritol kinase activity"/>
    <property type="evidence" value="ECO:0007669"/>
    <property type="project" value="UniProtKB-UniRule"/>
</dbReference>
<dbReference type="Pfam" id="PF00288">
    <property type="entry name" value="GHMP_kinases_N"/>
    <property type="match status" value="1"/>
</dbReference>
<feature type="domain" description="GHMP kinase C-terminal" evidence="11">
    <location>
        <begin position="217"/>
        <end position="276"/>
    </location>
</feature>
<evidence type="ECO:0000256" key="5">
    <source>
        <dbReference type="ARBA" id="ARBA00022741"/>
    </source>
</evidence>
<evidence type="ECO:0000259" key="10">
    <source>
        <dbReference type="Pfam" id="PF00288"/>
    </source>
</evidence>
<accession>A0A562RW07</accession>
<evidence type="ECO:0000313" key="12">
    <source>
        <dbReference type="EMBL" id="TWI73262.1"/>
    </source>
</evidence>
<proteinExistence type="inferred from homology"/>
<organism evidence="12 13">
    <name type="scientific">Desulfobotulus alkaliphilus</name>
    <dbReference type="NCBI Taxonomy" id="622671"/>
    <lineage>
        <taxon>Bacteria</taxon>
        <taxon>Pseudomonadati</taxon>
        <taxon>Thermodesulfobacteriota</taxon>
        <taxon>Desulfobacteria</taxon>
        <taxon>Desulfobacterales</taxon>
        <taxon>Desulfobacteraceae</taxon>
        <taxon>Desulfobotulus</taxon>
    </lineage>
</organism>
<dbReference type="InterPro" id="IPR004424">
    <property type="entry name" value="IspE"/>
</dbReference>
<dbReference type="EMBL" id="VLLC01000008">
    <property type="protein sequence ID" value="TWI73262.1"/>
    <property type="molecule type" value="Genomic_DNA"/>
</dbReference>
<evidence type="ECO:0000256" key="2">
    <source>
        <dbReference type="ARBA" id="ARBA00012052"/>
    </source>
</evidence>
<dbReference type="EC" id="2.7.1.148" evidence="2 9"/>
<comment type="pathway">
    <text evidence="9">Isoprenoid biosynthesis; isopentenyl diphosphate biosynthesis via DXP pathway; isopentenyl diphosphate from 1-deoxy-D-xylulose 5-phosphate: step 3/6.</text>
</comment>
<feature type="active site" evidence="9">
    <location>
        <position position="13"/>
    </location>
</feature>
<dbReference type="HAMAP" id="MF_00061">
    <property type="entry name" value="IspE"/>
    <property type="match status" value="1"/>
</dbReference>
<dbReference type="GO" id="GO:0016114">
    <property type="term" value="P:terpenoid biosynthetic process"/>
    <property type="evidence" value="ECO:0007669"/>
    <property type="project" value="UniProtKB-UniRule"/>
</dbReference>
<evidence type="ECO:0000256" key="3">
    <source>
        <dbReference type="ARBA" id="ARBA00017473"/>
    </source>
</evidence>
<dbReference type="AlphaFoldDB" id="A0A562RW07"/>
<evidence type="ECO:0000256" key="1">
    <source>
        <dbReference type="ARBA" id="ARBA00009684"/>
    </source>
</evidence>
<dbReference type="InterPro" id="IPR014721">
    <property type="entry name" value="Ribsml_uS5_D2-typ_fold_subgr"/>
</dbReference>
<keyword evidence="5 9" id="KW-0547">Nucleotide-binding</keyword>
<dbReference type="Proteomes" id="UP000318307">
    <property type="component" value="Unassembled WGS sequence"/>
</dbReference>
<evidence type="ECO:0000256" key="6">
    <source>
        <dbReference type="ARBA" id="ARBA00022777"/>
    </source>
</evidence>
<name>A0A562RW07_9BACT</name>
<dbReference type="Pfam" id="PF08544">
    <property type="entry name" value="GHMP_kinases_C"/>
    <property type="match status" value="1"/>
</dbReference>
<evidence type="ECO:0000256" key="4">
    <source>
        <dbReference type="ARBA" id="ARBA00022679"/>
    </source>
</evidence>
<dbReference type="NCBIfam" id="NF011202">
    <property type="entry name" value="PRK14608.1"/>
    <property type="match status" value="1"/>
</dbReference>
<dbReference type="InterPro" id="IPR020568">
    <property type="entry name" value="Ribosomal_Su5_D2-typ_SF"/>
</dbReference>
<dbReference type="UniPathway" id="UPA00056">
    <property type="reaction ID" value="UER00094"/>
</dbReference>
<keyword evidence="4 9" id="KW-0808">Transferase</keyword>
<keyword evidence="7 9" id="KW-0067">ATP-binding</keyword>
<dbReference type="SUPFAM" id="SSF55060">
    <property type="entry name" value="GHMP Kinase, C-terminal domain"/>
    <property type="match status" value="1"/>
</dbReference>
<comment type="similarity">
    <text evidence="1 9">Belongs to the GHMP kinase family. IspE subfamily.</text>
</comment>
<comment type="function">
    <text evidence="9">Catalyzes the phosphorylation of the position 2 hydroxy group of 4-diphosphocytidyl-2C-methyl-D-erythritol.</text>
</comment>
<evidence type="ECO:0000256" key="9">
    <source>
        <dbReference type="HAMAP-Rule" id="MF_00061"/>
    </source>
</evidence>
<evidence type="ECO:0000259" key="11">
    <source>
        <dbReference type="Pfam" id="PF08544"/>
    </source>
</evidence>
<evidence type="ECO:0000256" key="8">
    <source>
        <dbReference type="ARBA" id="ARBA00032554"/>
    </source>
</evidence>
<gene>
    <name evidence="9" type="primary">ispE</name>
    <name evidence="12" type="ORF">LZ24_01351</name>
</gene>